<sequence>MSEKIDISDDIPYFNTGGISINIVEPNIVIIFGKDIYGFRIPFSENKTKLQQFKWWLFSKLFPVRYKWL</sequence>
<name>A0A6M3X6V7_9ZZZZ</name>
<proteinExistence type="predicted"/>
<dbReference type="EMBL" id="MT143934">
    <property type="protein sequence ID" value="QJH92953.1"/>
    <property type="molecule type" value="Genomic_DNA"/>
</dbReference>
<accession>A0A6M3X6V7</accession>
<evidence type="ECO:0000313" key="1">
    <source>
        <dbReference type="EMBL" id="QJH92953.1"/>
    </source>
</evidence>
<protein>
    <submittedName>
        <fullName evidence="1">Uncharacterized protein</fullName>
    </submittedName>
</protein>
<gene>
    <name evidence="1" type="ORF">MM171B02404_0001</name>
</gene>
<reference evidence="1" key="1">
    <citation type="submission" date="2020-03" db="EMBL/GenBank/DDBJ databases">
        <title>The deep terrestrial virosphere.</title>
        <authorList>
            <person name="Holmfeldt K."/>
            <person name="Nilsson E."/>
            <person name="Simone D."/>
            <person name="Lopez-Fernandez M."/>
            <person name="Wu X."/>
            <person name="de Brujin I."/>
            <person name="Lundin D."/>
            <person name="Andersson A."/>
            <person name="Bertilsson S."/>
            <person name="Dopson M."/>
        </authorList>
    </citation>
    <scope>NUCLEOTIDE SEQUENCE</scope>
    <source>
        <strain evidence="1">MM171B02404</strain>
    </source>
</reference>
<organism evidence="1">
    <name type="scientific">viral metagenome</name>
    <dbReference type="NCBI Taxonomy" id="1070528"/>
    <lineage>
        <taxon>unclassified sequences</taxon>
        <taxon>metagenomes</taxon>
        <taxon>organismal metagenomes</taxon>
    </lineage>
</organism>
<dbReference type="AlphaFoldDB" id="A0A6M3X6V7"/>